<dbReference type="Pfam" id="PF13374">
    <property type="entry name" value="TPR_10"/>
    <property type="match status" value="1"/>
</dbReference>
<feature type="repeat" description="TPR" evidence="3">
    <location>
        <begin position="162"/>
        <end position="195"/>
    </location>
</feature>
<dbReference type="Pfam" id="PF13424">
    <property type="entry name" value="TPR_12"/>
    <property type="match status" value="2"/>
</dbReference>
<feature type="repeat" description="TPR" evidence="3">
    <location>
        <begin position="280"/>
        <end position="313"/>
    </location>
</feature>
<keyword evidence="4" id="KW-0812">Transmembrane</keyword>
<gene>
    <name evidence="5" type="ORF">ENJ51_04020</name>
</gene>
<evidence type="ECO:0000256" key="1">
    <source>
        <dbReference type="ARBA" id="ARBA00022737"/>
    </source>
</evidence>
<proteinExistence type="predicted"/>
<evidence type="ECO:0000256" key="4">
    <source>
        <dbReference type="SAM" id="Phobius"/>
    </source>
</evidence>
<evidence type="ECO:0000256" key="3">
    <source>
        <dbReference type="PROSITE-ProRule" id="PRU00339"/>
    </source>
</evidence>
<accession>A0A7V2WUC9</accession>
<keyword evidence="4" id="KW-0472">Membrane</keyword>
<feature type="repeat" description="TPR" evidence="3">
    <location>
        <begin position="200"/>
        <end position="233"/>
    </location>
</feature>
<dbReference type="PANTHER" id="PTHR45641:SF19">
    <property type="entry name" value="NEPHROCYSTIN-3"/>
    <property type="match status" value="1"/>
</dbReference>
<dbReference type="Gene3D" id="1.25.40.10">
    <property type="entry name" value="Tetratricopeptide repeat domain"/>
    <property type="match status" value="3"/>
</dbReference>
<dbReference type="InterPro" id="IPR011990">
    <property type="entry name" value="TPR-like_helical_dom_sf"/>
</dbReference>
<comment type="caution">
    <text evidence="5">The sequence shown here is derived from an EMBL/GenBank/DDBJ whole genome shotgun (WGS) entry which is preliminary data.</text>
</comment>
<dbReference type="AlphaFoldDB" id="A0A7V2WUC9"/>
<evidence type="ECO:0000313" key="5">
    <source>
        <dbReference type="EMBL" id="HFC91958.1"/>
    </source>
</evidence>
<evidence type="ECO:0000256" key="2">
    <source>
        <dbReference type="ARBA" id="ARBA00022803"/>
    </source>
</evidence>
<dbReference type="PROSITE" id="PS50005">
    <property type="entry name" value="TPR"/>
    <property type="match status" value="4"/>
</dbReference>
<protein>
    <submittedName>
        <fullName evidence="5">Tetratricopeptide repeat protein</fullName>
    </submittedName>
</protein>
<dbReference type="InterPro" id="IPR019734">
    <property type="entry name" value="TPR_rpt"/>
</dbReference>
<keyword evidence="2 3" id="KW-0802">TPR repeat</keyword>
<sequence>MSSTKKSNISWLSGFLAILLIVAVVAIVWVSLDITSTIPEKKTTATPSVVVNIGSLNELAHQLVDKFAADNLLLKERNNILQAVNNSLQHLQDTHNNQVLFALQKLDLDTATTYLSASVKHEKLPRDAAKIWVDIGNLHQLKSSQLALFAYKKASKLDDHNSNAWNRLGNYYRQQKKFSLAENAYEKVLQSSVEGSATKAVALANFGLLYQAQGKLEQAKESYKSAIKINAIKKNTASLASNNENIAILYKKNHNFEASEKHYLEALSHYETLEQDSSVANIQLSLASLYHQQKKLDQAKQYYQIAIERYKQNNNQRKIASSYSNLGILSQQQNKIAEAKDFFEKSLVLNQQIKQQKGIADQYGNLGVLYRLQKKFIASETSHLKSLQIYQQLQQSDAVSQQQTNLGFLYQAWKKTEKACQYWQESKQTLMQLNNTSRVIRIKNIVQKYCEPKKLDGKKAAS</sequence>
<feature type="transmembrane region" description="Helical" evidence="4">
    <location>
        <begin position="12"/>
        <end position="32"/>
    </location>
</feature>
<dbReference type="EMBL" id="DRMS01000160">
    <property type="protein sequence ID" value="HFC91958.1"/>
    <property type="molecule type" value="Genomic_DNA"/>
</dbReference>
<keyword evidence="4" id="KW-1133">Transmembrane helix</keyword>
<keyword evidence="1" id="KW-0677">Repeat</keyword>
<organism evidence="5">
    <name type="scientific">Leucothrix mucor</name>
    <dbReference type="NCBI Taxonomy" id="45248"/>
    <lineage>
        <taxon>Bacteria</taxon>
        <taxon>Pseudomonadati</taxon>
        <taxon>Pseudomonadota</taxon>
        <taxon>Gammaproteobacteria</taxon>
        <taxon>Thiotrichales</taxon>
        <taxon>Thiotrichaceae</taxon>
        <taxon>Leucothrix</taxon>
    </lineage>
</organism>
<name>A0A7V2WUC9_LEUMU</name>
<feature type="repeat" description="TPR" evidence="3">
    <location>
        <begin position="320"/>
        <end position="353"/>
    </location>
</feature>
<dbReference type="SUPFAM" id="SSF48452">
    <property type="entry name" value="TPR-like"/>
    <property type="match status" value="3"/>
</dbReference>
<dbReference type="SMART" id="SM00028">
    <property type="entry name" value="TPR"/>
    <property type="match status" value="8"/>
</dbReference>
<dbReference type="PANTHER" id="PTHR45641">
    <property type="entry name" value="TETRATRICOPEPTIDE REPEAT PROTEIN (AFU_ORTHOLOGUE AFUA_6G03870)"/>
    <property type="match status" value="1"/>
</dbReference>
<reference evidence="5" key="1">
    <citation type="journal article" date="2020" name="mSystems">
        <title>Genome- and Community-Level Interaction Insights into Carbon Utilization and Element Cycling Functions of Hydrothermarchaeota in Hydrothermal Sediment.</title>
        <authorList>
            <person name="Zhou Z."/>
            <person name="Liu Y."/>
            <person name="Xu W."/>
            <person name="Pan J."/>
            <person name="Luo Z.H."/>
            <person name="Li M."/>
        </authorList>
    </citation>
    <scope>NUCLEOTIDE SEQUENCE [LARGE SCALE GENOMIC DNA]</scope>
    <source>
        <strain evidence="5">HyVt-493</strain>
    </source>
</reference>
<dbReference type="Proteomes" id="UP000885750">
    <property type="component" value="Unassembled WGS sequence"/>
</dbReference>